<comment type="caution">
    <text evidence="1">The sequence shown here is derived from an EMBL/GenBank/DDBJ whole genome shotgun (WGS) entry which is preliminary data.</text>
</comment>
<dbReference type="EMBL" id="CAJQZP010001531">
    <property type="protein sequence ID" value="CAG5052707.1"/>
    <property type="molecule type" value="Genomic_DNA"/>
</dbReference>
<evidence type="ECO:0000313" key="2">
    <source>
        <dbReference type="Proteomes" id="UP000691718"/>
    </source>
</evidence>
<name>A0A8S3Y464_PARAO</name>
<sequence length="120" mass="13644">MFGYPMEMGTATLAIVRDMIGVIRSEEDLENLLHSQINAEQYVADENITEHDKENIKVEKVSQMALSNNTIKNKIKEDIIMILKKNDIYNVTIDVNVTRKTFSATIAGCSCNYRVNTKKD</sequence>
<proteinExistence type="predicted"/>
<protein>
    <submittedName>
        <fullName evidence="1">(apollo) hypothetical protein</fullName>
    </submittedName>
</protein>
<dbReference type="OrthoDB" id="7423128at2759"/>
<evidence type="ECO:0000313" key="1">
    <source>
        <dbReference type="EMBL" id="CAG5052707.1"/>
    </source>
</evidence>
<gene>
    <name evidence="1" type="ORF">PAPOLLO_LOCUS25454</name>
</gene>
<dbReference type="Proteomes" id="UP000691718">
    <property type="component" value="Unassembled WGS sequence"/>
</dbReference>
<accession>A0A8S3Y464</accession>
<keyword evidence="2" id="KW-1185">Reference proteome</keyword>
<dbReference type="AlphaFoldDB" id="A0A8S3Y464"/>
<reference evidence="1" key="1">
    <citation type="submission" date="2021-04" db="EMBL/GenBank/DDBJ databases">
        <authorList>
            <person name="Tunstrom K."/>
        </authorList>
    </citation>
    <scope>NUCLEOTIDE SEQUENCE</scope>
</reference>
<organism evidence="1 2">
    <name type="scientific">Parnassius apollo</name>
    <name type="common">Apollo butterfly</name>
    <name type="synonym">Papilio apollo</name>
    <dbReference type="NCBI Taxonomy" id="110799"/>
    <lineage>
        <taxon>Eukaryota</taxon>
        <taxon>Metazoa</taxon>
        <taxon>Ecdysozoa</taxon>
        <taxon>Arthropoda</taxon>
        <taxon>Hexapoda</taxon>
        <taxon>Insecta</taxon>
        <taxon>Pterygota</taxon>
        <taxon>Neoptera</taxon>
        <taxon>Endopterygota</taxon>
        <taxon>Lepidoptera</taxon>
        <taxon>Glossata</taxon>
        <taxon>Ditrysia</taxon>
        <taxon>Papilionoidea</taxon>
        <taxon>Papilionidae</taxon>
        <taxon>Parnassiinae</taxon>
        <taxon>Parnassini</taxon>
        <taxon>Parnassius</taxon>
        <taxon>Parnassius</taxon>
    </lineage>
</organism>